<keyword evidence="5" id="KW-0631">Potassium channel</keyword>
<feature type="transmembrane region" description="Helical" evidence="12">
    <location>
        <begin position="76"/>
        <end position="97"/>
    </location>
</feature>
<keyword evidence="2" id="KW-0813">Transport</keyword>
<dbReference type="Proteomes" id="UP000610558">
    <property type="component" value="Unassembled WGS sequence"/>
</dbReference>
<evidence type="ECO:0000256" key="7">
    <source>
        <dbReference type="ARBA" id="ARBA00022958"/>
    </source>
</evidence>
<evidence type="ECO:0000259" key="13">
    <source>
        <dbReference type="Pfam" id="PF00520"/>
    </source>
</evidence>
<evidence type="ECO:0000256" key="4">
    <source>
        <dbReference type="ARBA" id="ARBA00022692"/>
    </source>
</evidence>
<evidence type="ECO:0000256" key="5">
    <source>
        <dbReference type="ARBA" id="ARBA00022826"/>
    </source>
</evidence>
<dbReference type="InterPro" id="IPR028325">
    <property type="entry name" value="VG_K_chnl"/>
</dbReference>
<evidence type="ECO:0000256" key="3">
    <source>
        <dbReference type="ARBA" id="ARBA00022538"/>
    </source>
</evidence>
<keyword evidence="4 12" id="KW-0812">Transmembrane</keyword>
<accession>A0A927C4H1</accession>
<dbReference type="RefSeq" id="WP_190765605.1">
    <property type="nucleotide sequence ID" value="NZ_JACXLD010000006.1"/>
</dbReference>
<keyword evidence="8 12" id="KW-1133">Transmembrane helix</keyword>
<evidence type="ECO:0000313" key="14">
    <source>
        <dbReference type="EMBL" id="MBD2859596.1"/>
    </source>
</evidence>
<feature type="transmembrane region" description="Helical" evidence="12">
    <location>
        <begin position="198"/>
        <end position="225"/>
    </location>
</feature>
<evidence type="ECO:0000256" key="8">
    <source>
        <dbReference type="ARBA" id="ARBA00022989"/>
    </source>
</evidence>
<feature type="transmembrane region" description="Helical" evidence="12">
    <location>
        <begin position="137"/>
        <end position="158"/>
    </location>
</feature>
<keyword evidence="9" id="KW-0406">Ion transport</keyword>
<evidence type="ECO:0000256" key="11">
    <source>
        <dbReference type="ARBA" id="ARBA00023303"/>
    </source>
</evidence>
<dbReference type="PANTHER" id="PTHR11537">
    <property type="entry name" value="VOLTAGE-GATED POTASSIUM CHANNEL"/>
    <property type="match status" value="1"/>
</dbReference>
<evidence type="ECO:0000256" key="12">
    <source>
        <dbReference type="SAM" id="Phobius"/>
    </source>
</evidence>
<dbReference type="SUPFAM" id="SSF81324">
    <property type="entry name" value="Voltage-gated potassium channels"/>
    <property type="match status" value="1"/>
</dbReference>
<dbReference type="InterPro" id="IPR005821">
    <property type="entry name" value="Ion_trans_dom"/>
</dbReference>
<evidence type="ECO:0000256" key="1">
    <source>
        <dbReference type="ARBA" id="ARBA00004141"/>
    </source>
</evidence>
<dbReference type="AlphaFoldDB" id="A0A927C4H1"/>
<dbReference type="PANTHER" id="PTHR11537:SF254">
    <property type="entry name" value="POTASSIUM VOLTAGE-GATED CHANNEL PROTEIN SHAB"/>
    <property type="match status" value="1"/>
</dbReference>
<evidence type="ECO:0000256" key="6">
    <source>
        <dbReference type="ARBA" id="ARBA00022882"/>
    </source>
</evidence>
<evidence type="ECO:0000313" key="15">
    <source>
        <dbReference type="Proteomes" id="UP000610558"/>
    </source>
</evidence>
<dbReference type="EMBL" id="JACXLD010000006">
    <property type="protein sequence ID" value="MBD2859596.1"/>
    <property type="molecule type" value="Genomic_DNA"/>
</dbReference>
<evidence type="ECO:0000256" key="9">
    <source>
        <dbReference type="ARBA" id="ARBA00023065"/>
    </source>
</evidence>
<evidence type="ECO:0000256" key="10">
    <source>
        <dbReference type="ARBA" id="ARBA00023136"/>
    </source>
</evidence>
<feature type="domain" description="Ion transport" evidence="13">
    <location>
        <begin position="14"/>
        <end position="229"/>
    </location>
</feature>
<dbReference type="Gene3D" id="1.20.120.350">
    <property type="entry name" value="Voltage-gated potassium channels. Chain C"/>
    <property type="match status" value="1"/>
</dbReference>
<comment type="subcellular location">
    <subcellularLocation>
        <location evidence="1">Membrane</location>
        <topology evidence="1">Multi-pass membrane protein</topology>
    </subcellularLocation>
</comment>
<dbReference type="Gene3D" id="1.10.287.70">
    <property type="match status" value="1"/>
</dbReference>
<keyword evidence="10 12" id="KW-0472">Membrane</keyword>
<evidence type="ECO:0000256" key="2">
    <source>
        <dbReference type="ARBA" id="ARBA00022448"/>
    </source>
</evidence>
<dbReference type="GO" id="GO:0008076">
    <property type="term" value="C:voltage-gated potassium channel complex"/>
    <property type="evidence" value="ECO:0007669"/>
    <property type="project" value="InterPro"/>
</dbReference>
<feature type="transmembrane region" description="Helical" evidence="12">
    <location>
        <begin position="46"/>
        <end position="64"/>
    </location>
</feature>
<keyword evidence="11" id="KW-0407">Ion channel</keyword>
<dbReference type="GO" id="GO:0001508">
    <property type="term" value="P:action potential"/>
    <property type="evidence" value="ECO:0007669"/>
    <property type="project" value="TreeGrafter"/>
</dbReference>
<proteinExistence type="predicted"/>
<dbReference type="GO" id="GO:0005249">
    <property type="term" value="F:voltage-gated potassium channel activity"/>
    <property type="evidence" value="ECO:0007669"/>
    <property type="project" value="InterPro"/>
</dbReference>
<dbReference type="PRINTS" id="PR00169">
    <property type="entry name" value="KCHANNEL"/>
</dbReference>
<feature type="transmembrane region" description="Helical" evidence="12">
    <location>
        <begin position="170"/>
        <end position="192"/>
    </location>
</feature>
<keyword evidence="6" id="KW-0851">Voltage-gated channel</keyword>
<name>A0A927C4H1_9GAMM</name>
<keyword evidence="7" id="KW-0630">Potassium</keyword>
<organism evidence="14 15">
    <name type="scientific">Spongiibacter pelagi</name>
    <dbReference type="NCBI Taxonomy" id="2760804"/>
    <lineage>
        <taxon>Bacteria</taxon>
        <taxon>Pseudomonadati</taxon>
        <taxon>Pseudomonadota</taxon>
        <taxon>Gammaproteobacteria</taxon>
        <taxon>Cellvibrionales</taxon>
        <taxon>Spongiibacteraceae</taxon>
        <taxon>Spongiibacter</taxon>
    </lineage>
</organism>
<protein>
    <submittedName>
        <fullName evidence="14">Ion transporter</fullName>
    </submittedName>
</protein>
<keyword evidence="3" id="KW-0633">Potassium transport</keyword>
<dbReference type="InterPro" id="IPR027359">
    <property type="entry name" value="Volt_channel_dom_sf"/>
</dbReference>
<dbReference type="Pfam" id="PF00520">
    <property type="entry name" value="Ion_trans"/>
    <property type="match status" value="1"/>
</dbReference>
<gene>
    <name evidence="14" type="ORF">IB286_11320</name>
</gene>
<comment type="caution">
    <text evidence="14">The sequence shown here is derived from an EMBL/GenBank/DDBJ whole genome shotgun (WGS) entry which is preliminary data.</text>
</comment>
<sequence length="234" mass="26430">MSHSSNNKIFLDKPVFAWGISALILFSVLCFSLETLPDLSPAMTAFLKYAEMVVVVLFTLEYLIRLALTKKRLKFVFSFYGLIDLLAILPFYLAFAVDLRTLRLLRLLRLARILKLARYNKALQRFTTALYLAKEELIIFTMASFVVLYLAAVGIYHFEHAAQPEVFRSIFDCLWWAVSTLTTVGYGDIYPITTGGRFFTFMVLMVGLGLIAVPTGIVASALSAVRRQQEAAKK</sequence>
<reference evidence="14" key="1">
    <citation type="submission" date="2020-09" db="EMBL/GenBank/DDBJ databases">
        <authorList>
            <person name="Yoon J.-W."/>
        </authorList>
    </citation>
    <scope>NUCLEOTIDE SEQUENCE</scope>
    <source>
        <strain evidence="14">KMU-158</strain>
    </source>
</reference>
<keyword evidence="15" id="KW-1185">Reference proteome</keyword>